<evidence type="ECO:0008006" key="4">
    <source>
        <dbReference type="Google" id="ProtNLM"/>
    </source>
</evidence>
<keyword evidence="3" id="KW-1185">Reference proteome</keyword>
<organism evidence="2 3">
    <name type="scientific">Ralstonia syzygii</name>
    <dbReference type="NCBI Taxonomy" id="28097"/>
    <lineage>
        <taxon>Bacteria</taxon>
        <taxon>Pseudomonadati</taxon>
        <taxon>Pseudomonadota</taxon>
        <taxon>Betaproteobacteria</taxon>
        <taxon>Burkholderiales</taxon>
        <taxon>Burkholderiaceae</taxon>
        <taxon>Ralstonia</taxon>
        <taxon>Ralstonia solanacearum species complex</taxon>
    </lineage>
</organism>
<dbReference type="Gene3D" id="3.90.1680.10">
    <property type="entry name" value="SOS response associated peptidase-like"/>
    <property type="match status" value="1"/>
</dbReference>
<dbReference type="Proteomes" id="UP000677898">
    <property type="component" value="Chromosome"/>
</dbReference>
<dbReference type="InterPro" id="IPR036590">
    <property type="entry name" value="SRAP-like"/>
</dbReference>
<protein>
    <recommendedName>
        <fullName evidence="4">Abasic site processing protein</fullName>
    </recommendedName>
</protein>
<sequence>MSLAIITDDPPPKIAESGHDRCPVPVKPESIDAWLNPSAQNLECADRILGDRVRPYYQHRVAE</sequence>
<proteinExistence type="predicted"/>
<evidence type="ECO:0000313" key="2">
    <source>
        <dbReference type="EMBL" id="QUP55421.1"/>
    </source>
</evidence>
<dbReference type="EMBL" id="CP046729">
    <property type="protein sequence ID" value="QUP55421.1"/>
    <property type="molecule type" value="Genomic_DNA"/>
</dbReference>
<evidence type="ECO:0000256" key="1">
    <source>
        <dbReference type="SAM" id="MobiDB-lite"/>
    </source>
</evidence>
<accession>A0ABX7ZIX3</accession>
<feature type="region of interest" description="Disordered" evidence="1">
    <location>
        <begin position="1"/>
        <end position="22"/>
    </location>
</feature>
<evidence type="ECO:0000313" key="3">
    <source>
        <dbReference type="Proteomes" id="UP000677898"/>
    </source>
</evidence>
<gene>
    <name evidence="2" type="ORF">GO998_07675</name>
</gene>
<reference evidence="2 3" key="1">
    <citation type="journal article" date="2021" name="Phytopathology">
        <title>Complete genome sequence of Ralstonia syzygii subsp. indonesiensis strain LLRS-1, isolated from wilted tobacco in China.</title>
        <authorList>
            <person name="Lu C.H."/>
            <person name="Li J.Y."/>
            <person name="Mi M.G."/>
            <person name="Lin Z.L."/>
            <person name="Jiang N."/>
            <person name="Gai X."/>
            <person name="Ma J.H."/>
            <person name="Lei L.P."/>
            <person name="Xia Z.Y."/>
        </authorList>
    </citation>
    <scope>NUCLEOTIDE SEQUENCE [LARGE SCALE GENOMIC DNA]</scope>
    <source>
        <strain evidence="2 3">LLRS-1</strain>
    </source>
</reference>
<name>A0ABX7ZIX3_9RALS</name>
<dbReference type="SUPFAM" id="SSF143081">
    <property type="entry name" value="BB1717-like"/>
    <property type="match status" value="1"/>
</dbReference>